<dbReference type="SUPFAM" id="SSF89447">
    <property type="entry name" value="AbrB/MazE/MraZ-like"/>
    <property type="match status" value="1"/>
</dbReference>
<name>A0ABV2FEZ7_9STRE</name>
<comment type="caution">
    <text evidence="1">The sequence shown here is derived from an EMBL/GenBank/DDBJ whole genome shotgun (WGS) entry which is preliminary data.</text>
</comment>
<organism evidence="1 2">
    <name type="scientific">Streptococcus rupicaprae</name>
    <dbReference type="NCBI Taxonomy" id="759619"/>
    <lineage>
        <taxon>Bacteria</taxon>
        <taxon>Bacillati</taxon>
        <taxon>Bacillota</taxon>
        <taxon>Bacilli</taxon>
        <taxon>Lactobacillales</taxon>
        <taxon>Streptococcaceae</taxon>
        <taxon>Streptococcus</taxon>
    </lineage>
</organism>
<sequence length="93" mass="10402">MNLVKTRRVGNSTTITIPKEFDIPTGTEYSVYKGSDGTLLLSPSKENLLEEATDLLIRERLINELGETIDRNLAELEAGKGIDLQEARRQLVE</sequence>
<evidence type="ECO:0000313" key="1">
    <source>
        <dbReference type="EMBL" id="MET3557114.1"/>
    </source>
</evidence>
<evidence type="ECO:0000313" key="2">
    <source>
        <dbReference type="Proteomes" id="UP001549122"/>
    </source>
</evidence>
<gene>
    <name evidence="1" type="ORF">ABID29_000223</name>
</gene>
<accession>A0ABV2FEZ7</accession>
<dbReference type="Proteomes" id="UP001549122">
    <property type="component" value="Unassembled WGS sequence"/>
</dbReference>
<reference evidence="1 2" key="1">
    <citation type="submission" date="2024-06" db="EMBL/GenBank/DDBJ databases">
        <title>Genomic Encyclopedia of Type Strains, Phase IV (KMG-IV): sequencing the most valuable type-strain genomes for metagenomic binning, comparative biology and taxonomic classification.</title>
        <authorList>
            <person name="Goeker M."/>
        </authorList>
    </citation>
    <scope>NUCLEOTIDE SEQUENCE [LARGE SCALE GENOMIC DNA]</scope>
    <source>
        <strain evidence="1 2">DSM 28303</strain>
    </source>
</reference>
<protein>
    <submittedName>
        <fullName evidence="1">Antitoxin component of MazEF toxin-antitoxin module</fullName>
    </submittedName>
</protein>
<dbReference type="RefSeq" id="WP_354363810.1">
    <property type="nucleotide sequence ID" value="NZ_JBEPLO010000002.1"/>
</dbReference>
<dbReference type="NCBIfam" id="NF047400">
    <property type="entry name" value="MazE_PemI_antitoxin"/>
    <property type="match status" value="1"/>
</dbReference>
<proteinExistence type="predicted"/>
<dbReference type="EMBL" id="JBEPLO010000002">
    <property type="protein sequence ID" value="MET3557114.1"/>
    <property type="molecule type" value="Genomic_DNA"/>
</dbReference>
<keyword evidence="2" id="KW-1185">Reference proteome</keyword>
<dbReference type="InterPro" id="IPR037914">
    <property type="entry name" value="SpoVT-AbrB_sf"/>
</dbReference>